<name>A0A6I9RFH4_ELAGV</name>
<dbReference type="OrthoDB" id="1926221at2759"/>
<gene>
    <name evidence="6" type="primary">LOC105048168</name>
</gene>
<dbReference type="AlphaFoldDB" id="A0A6I9RFH4"/>
<dbReference type="GO" id="GO:0003700">
    <property type="term" value="F:DNA-binding transcription factor activity"/>
    <property type="evidence" value="ECO:0007669"/>
    <property type="project" value="InterPro"/>
</dbReference>
<dbReference type="RefSeq" id="XP_010925685.1">
    <property type="nucleotide sequence ID" value="XM_010927383.3"/>
</dbReference>
<feature type="region of interest" description="Disordered" evidence="4">
    <location>
        <begin position="1"/>
        <end position="63"/>
    </location>
</feature>
<keyword evidence="2" id="KW-0805">Transcription regulation</keyword>
<evidence type="ECO:0000256" key="1">
    <source>
        <dbReference type="ARBA" id="ARBA00022491"/>
    </source>
</evidence>
<organism evidence="5 6">
    <name type="scientific">Elaeis guineensis var. tenera</name>
    <name type="common">Oil palm</name>
    <dbReference type="NCBI Taxonomy" id="51953"/>
    <lineage>
        <taxon>Eukaryota</taxon>
        <taxon>Viridiplantae</taxon>
        <taxon>Streptophyta</taxon>
        <taxon>Embryophyta</taxon>
        <taxon>Tracheophyta</taxon>
        <taxon>Spermatophyta</taxon>
        <taxon>Magnoliopsida</taxon>
        <taxon>Liliopsida</taxon>
        <taxon>Arecaceae</taxon>
        <taxon>Arecoideae</taxon>
        <taxon>Cocoseae</taxon>
        <taxon>Elaeidinae</taxon>
        <taxon>Elaeis</taxon>
    </lineage>
</organism>
<evidence type="ECO:0000256" key="2">
    <source>
        <dbReference type="ARBA" id="ARBA00023015"/>
    </source>
</evidence>
<proteinExistence type="predicted"/>
<evidence type="ECO:0000313" key="6">
    <source>
        <dbReference type="RefSeq" id="XP_010925685.1"/>
    </source>
</evidence>
<keyword evidence="1" id="KW-0678">Repressor</keyword>
<feature type="compositionally biased region" description="Low complexity" evidence="4">
    <location>
        <begin position="48"/>
        <end position="63"/>
    </location>
</feature>
<accession>A0A6I9RFH4</accession>
<dbReference type="PANTHER" id="PTHR33388">
    <property type="entry name" value="OS01G0212500 PROTEIN"/>
    <property type="match status" value="1"/>
</dbReference>
<dbReference type="InParanoid" id="A0A6I9RFH4"/>
<sequence length="378" mass="41460">MVLEEEQARCSNSSRGGGKKKNKQNKIPQRGLGVAQLEKLRIEEQKKNAASSSSNASQGLSLFPPQQPILPFLTATDDPNPTLRPVVSPDPLFRHSEAISTPTNYLNNTLPQVLENSISDSGNSGNGFLPMLWNSPLNAEALARNFGFRTPPDGESLIPDWQSSGLLQRRQQQQLSPFSVVNKALPPSSSGVSLQMEPPSNQSNYNVSSFWPEERVVGMKRRWPFHLDSMPGHTSFPCKNPSFSSSHLKPNESLPDLIKSETKTAYFRGETSSSSICNIEHKRFVDLDNSNKENGGAMDGGFLSLGPSPTLCIPKLPPTLLDYPEFSFVPSQGSMSDAISSSQPPFYSFLPMGPNSCEKTLNEPRREALDGVDLNLKL</sequence>
<dbReference type="PANTHER" id="PTHR33388:SF1">
    <property type="entry name" value="PROTEIN SPEAR2"/>
    <property type="match status" value="1"/>
</dbReference>
<dbReference type="Proteomes" id="UP000504607">
    <property type="component" value="Chromosome 7"/>
</dbReference>
<reference evidence="6" key="1">
    <citation type="submission" date="2025-08" db="UniProtKB">
        <authorList>
            <consortium name="RefSeq"/>
        </authorList>
    </citation>
    <scope>IDENTIFICATION</scope>
</reference>
<feature type="compositionally biased region" description="Basic and acidic residues" evidence="4">
    <location>
        <begin position="38"/>
        <end position="47"/>
    </location>
</feature>
<dbReference type="InterPro" id="IPR014855">
    <property type="entry name" value="NOZZLE"/>
</dbReference>
<dbReference type="InterPro" id="IPR040356">
    <property type="entry name" value="SPEAR"/>
</dbReference>
<keyword evidence="3" id="KW-0804">Transcription</keyword>
<evidence type="ECO:0000313" key="5">
    <source>
        <dbReference type="Proteomes" id="UP000504607"/>
    </source>
</evidence>
<evidence type="ECO:0000256" key="4">
    <source>
        <dbReference type="SAM" id="MobiDB-lite"/>
    </source>
</evidence>
<evidence type="ECO:0000256" key="3">
    <source>
        <dbReference type="ARBA" id="ARBA00023163"/>
    </source>
</evidence>
<protein>
    <submittedName>
        <fullName evidence="6">Uncharacterized protein LOC105048168</fullName>
    </submittedName>
</protein>
<keyword evidence="5" id="KW-1185">Reference proteome</keyword>
<dbReference type="Pfam" id="PF08744">
    <property type="entry name" value="NOZZLE"/>
    <property type="match status" value="1"/>
</dbReference>